<reference evidence="1" key="1">
    <citation type="submission" date="2020-08" db="EMBL/GenBank/DDBJ databases">
        <title>Multicomponent nature underlies the extraordinary mechanical properties of spider dragline silk.</title>
        <authorList>
            <person name="Kono N."/>
            <person name="Nakamura H."/>
            <person name="Mori M."/>
            <person name="Yoshida Y."/>
            <person name="Ohtoshi R."/>
            <person name="Malay A.D."/>
            <person name="Moran D.A.P."/>
            <person name="Tomita M."/>
            <person name="Numata K."/>
            <person name="Arakawa K."/>
        </authorList>
    </citation>
    <scope>NUCLEOTIDE SEQUENCE</scope>
</reference>
<organism evidence="1 2">
    <name type="scientific">Nephila pilipes</name>
    <name type="common">Giant wood spider</name>
    <name type="synonym">Nephila maculata</name>
    <dbReference type="NCBI Taxonomy" id="299642"/>
    <lineage>
        <taxon>Eukaryota</taxon>
        <taxon>Metazoa</taxon>
        <taxon>Ecdysozoa</taxon>
        <taxon>Arthropoda</taxon>
        <taxon>Chelicerata</taxon>
        <taxon>Arachnida</taxon>
        <taxon>Araneae</taxon>
        <taxon>Araneomorphae</taxon>
        <taxon>Entelegynae</taxon>
        <taxon>Araneoidea</taxon>
        <taxon>Nephilidae</taxon>
        <taxon>Nephila</taxon>
    </lineage>
</organism>
<evidence type="ECO:0000313" key="2">
    <source>
        <dbReference type="Proteomes" id="UP000887013"/>
    </source>
</evidence>
<accession>A0A8X6THX0</accession>
<proteinExistence type="predicted"/>
<dbReference type="Proteomes" id="UP000887013">
    <property type="component" value="Unassembled WGS sequence"/>
</dbReference>
<dbReference type="AlphaFoldDB" id="A0A8X6THX0"/>
<dbReference type="EMBL" id="BMAW01057368">
    <property type="protein sequence ID" value="GFT10426.1"/>
    <property type="molecule type" value="Genomic_DNA"/>
</dbReference>
<sequence>MPAEIDIITLLLATLMLDTNPEAPLHEITNPAGNTLLHFAQNYGIDIIIPNKPTYYLVIQHCQSTTIDLGLAKGIQDISASTSEDLFSDPNLV</sequence>
<evidence type="ECO:0000313" key="1">
    <source>
        <dbReference type="EMBL" id="GFT10426.1"/>
    </source>
</evidence>
<dbReference type="OrthoDB" id="6433336at2759"/>
<gene>
    <name evidence="1" type="ORF">NPIL_284011</name>
</gene>
<name>A0A8X6THX0_NEPPI</name>
<comment type="caution">
    <text evidence="1">The sequence shown here is derived from an EMBL/GenBank/DDBJ whole genome shotgun (WGS) entry which is preliminary data.</text>
</comment>
<keyword evidence="2" id="KW-1185">Reference proteome</keyword>
<protein>
    <submittedName>
        <fullName evidence="1">Uncharacterized protein</fullName>
    </submittedName>
</protein>